<dbReference type="Proteomes" id="UP000278807">
    <property type="component" value="Unassembled WGS sequence"/>
</dbReference>
<dbReference type="InterPro" id="IPR026307">
    <property type="entry name" value="TMEM132"/>
</dbReference>
<sequence>MILLDFLLIIWMVLLVGESSEIDVLNTRFLPNGAAFFTDIGSAKENSIYLQDFALIGSVDDAFLNINIGNLRVNASINPDSHSFSSQPLTTVHLFQKELFEDGPTLHFLCHSLITPELLKNLHNRHMSTCCIIKVIASNRHFFTGCLINNLTSNNRSTCHASIHIENRAWNVSLNNELDVSYRINTVHYVKSNSVNLLMDSAALSRQCWTPLATQMSNFKFLSKISLKKMQRDESREIGRNIRLDIPSRHLKNGEYFSVPVRVKEHTNIADFTLRCEIPLNTYVEFIRVVWPWEIDESSSFGRDGNVRLLQLNNGFSAWDISQRHIPSLKGNVTEVVAKYRETAIDPFPSDHFRFSTSFVNTAVLSGYPTRHPVWIYGLTHNNELQDVTSTSTCHTSDDSVAHFPKDSCSAGLVFSGGELAGGDSISLVAKVDRISASELITVWYPQLPQGVTLVAESPRGGTTTAPFTFTSTLSAGYSTSSILLRTLAE</sequence>
<gene>
    <name evidence="3" type="ORF">HNAJ_LOCUS9510</name>
</gene>
<feature type="signal peptide" evidence="1">
    <location>
        <begin position="1"/>
        <end position="19"/>
    </location>
</feature>
<dbReference type="OrthoDB" id="10026202at2759"/>
<organism evidence="5">
    <name type="scientific">Rodentolepis nana</name>
    <name type="common">Dwarf tapeworm</name>
    <name type="synonym">Hymenolepis nana</name>
    <dbReference type="NCBI Taxonomy" id="102285"/>
    <lineage>
        <taxon>Eukaryota</taxon>
        <taxon>Metazoa</taxon>
        <taxon>Spiralia</taxon>
        <taxon>Lophotrochozoa</taxon>
        <taxon>Platyhelminthes</taxon>
        <taxon>Cestoda</taxon>
        <taxon>Eucestoda</taxon>
        <taxon>Cyclophyllidea</taxon>
        <taxon>Hymenolepididae</taxon>
        <taxon>Rodentolepis</taxon>
    </lineage>
</organism>
<dbReference type="InterPro" id="IPR031437">
    <property type="entry name" value="Ig_TMEM132_4th"/>
</dbReference>
<dbReference type="PANTHER" id="PTHR13388">
    <property type="entry name" value="DETONATOR, ISOFORM E"/>
    <property type="match status" value="1"/>
</dbReference>
<evidence type="ECO:0000313" key="3">
    <source>
        <dbReference type="EMBL" id="VDO06037.1"/>
    </source>
</evidence>
<keyword evidence="1" id="KW-0732">Signal</keyword>
<evidence type="ECO:0000313" key="4">
    <source>
        <dbReference type="Proteomes" id="UP000278807"/>
    </source>
</evidence>
<reference evidence="3 4" key="2">
    <citation type="submission" date="2018-11" db="EMBL/GenBank/DDBJ databases">
        <authorList>
            <consortium name="Pathogen Informatics"/>
        </authorList>
    </citation>
    <scope>NUCLEOTIDE SEQUENCE [LARGE SCALE GENOMIC DNA]</scope>
</reference>
<keyword evidence="4" id="KW-1185">Reference proteome</keyword>
<dbReference type="EMBL" id="UZAE01012635">
    <property type="protein sequence ID" value="VDO06037.1"/>
    <property type="molecule type" value="Genomic_DNA"/>
</dbReference>
<reference evidence="5" key="1">
    <citation type="submission" date="2016-04" db="UniProtKB">
        <authorList>
            <consortium name="WormBaseParasite"/>
        </authorList>
    </citation>
    <scope>IDENTIFICATION</scope>
</reference>
<evidence type="ECO:0000313" key="5">
    <source>
        <dbReference type="WBParaSite" id="HNAJ_0000951501-mRNA-1"/>
    </source>
</evidence>
<feature type="domain" description="Transmembrane protein family 132 fourth" evidence="2">
    <location>
        <begin position="357"/>
        <end position="448"/>
    </location>
</feature>
<proteinExistence type="predicted"/>
<dbReference type="STRING" id="102285.A0A158QIJ6"/>
<feature type="chain" id="PRO_5043135412" evidence="1">
    <location>
        <begin position="20"/>
        <end position="490"/>
    </location>
</feature>
<protein>
    <submittedName>
        <fullName evidence="5">TMEM132 domain-containing protein</fullName>
    </submittedName>
</protein>
<evidence type="ECO:0000259" key="2">
    <source>
        <dbReference type="Pfam" id="PF16070"/>
    </source>
</evidence>
<accession>A0A158QIJ6</accession>
<evidence type="ECO:0000256" key="1">
    <source>
        <dbReference type="SAM" id="SignalP"/>
    </source>
</evidence>
<dbReference type="WBParaSite" id="HNAJ_0000951501-mRNA-1">
    <property type="protein sequence ID" value="HNAJ_0000951501-mRNA-1"/>
    <property type="gene ID" value="HNAJ_0000951501"/>
</dbReference>
<name>A0A158QIJ6_RODNA</name>
<dbReference type="PANTHER" id="PTHR13388:SF11">
    <property type="entry name" value="DETONATOR, ISOFORM E"/>
    <property type="match status" value="1"/>
</dbReference>
<dbReference type="Pfam" id="PF16070">
    <property type="entry name" value="Ig_TMEM132_4th"/>
    <property type="match status" value="1"/>
</dbReference>
<dbReference type="AlphaFoldDB" id="A0A158QIJ6"/>